<accession>E0I323</accession>
<dbReference type="SUPFAM" id="SSF109854">
    <property type="entry name" value="DinB/YfiT-like putative metalloenzymes"/>
    <property type="match status" value="1"/>
</dbReference>
<organism evidence="2 3">
    <name type="scientific">Paenibacillus curdlanolyticus YK9</name>
    <dbReference type="NCBI Taxonomy" id="717606"/>
    <lineage>
        <taxon>Bacteria</taxon>
        <taxon>Bacillati</taxon>
        <taxon>Bacillota</taxon>
        <taxon>Bacilli</taxon>
        <taxon>Bacillales</taxon>
        <taxon>Paenibacillaceae</taxon>
        <taxon>Paenibacillus</taxon>
    </lineage>
</organism>
<dbReference type="Gene3D" id="1.20.120.450">
    <property type="entry name" value="dinb family like domain"/>
    <property type="match status" value="1"/>
</dbReference>
<name>E0I323_9BACL</name>
<evidence type="ECO:0000313" key="3">
    <source>
        <dbReference type="Proteomes" id="UP000005387"/>
    </source>
</evidence>
<sequence length="178" mass="20014">MTNDAIRFPIGPFTPALAISREERAKQIGQLTEVHETLAKLTSHLNEDQLNVPYRSGGWTIKQIIHHMADNDMNAYLRFKRGLTEDAPMGSSYDQDGFAGLSDYRDVPIDNSIQLLAILHARLATLVQRLDTDAFARKLNTAALGEITLDIALQRFVWHNRHHIGQIESLVKSRGWGA</sequence>
<gene>
    <name evidence="2" type="ORF">PaecuDRAFT_0198</name>
</gene>
<reference evidence="2 3" key="1">
    <citation type="submission" date="2010-07" db="EMBL/GenBank/DDBJ databases">
        <title>The draft genome of Paenibacillus curdlanolyticus YK9.</title>
        <authorList>
            <consortium name="US DOE Joint Genome Institute (JGI-PGF)"/>
            <person name="Lucas S."/>
            <person name="Copeland A."/>
            <person name="Lapidus A."/>
            <person name="Cheng J.-F."/>
            <person name="Bruce D."/>
            <person name="Goodwin L."/>
            <person name="Pitluck S."/>
            <person name="Land M.L."/>
            <person name="Hauser L."/>
            <person name="Chang Y.-J."/>
            <person name="Jeffries C."/>
            <person name="Anderson I.J."/>
            <person name="Johnson E."/>
            <person name="Loganathan U."/>
            <person name="Mulhopadhyay B."/>
            <person name="Kyrpides N."/>
            <person name="Woyke T.J."/>
        </authorList>
    </citation>
    <scope>NUCLEOTIDE SEQUENCE [LARGE SCALE GENOMIC DNA]</scope>
    <source>
        <strain evidence="2 3">YK9</strain>
    </source>
</reference>
<dbReference type="eggNOG" id="COG2318">
    <property type="taxonomic scope" value="Bacteria"/>
</dbReference>
<dbReference type="STRING" id="717606.PaecuDRAFT_0198"/>
<evidence type="ECO:0000313" key="2">
    <source>
        <dbReference type="EMBL" id="EFM12687.1"/>
    </source>
</evidence>
<dbReference type="EMBL" id="AEDD01000001">
    <property type="protein sequence ID" value="EFM12687.1"/>
    <property type="molecule type" value="Genomic_DNA"/>
</dbReference>
<dbReference type="AlphaFoldDB" id="E0I323"/>
<dbReference type="Pfam" id="PF12867">
    <property type="entry name" value="DinB_2"/>
    <property type="match status" value="1"/>
</dbReference>
<feature type="domain" description="DinB-like" evidence="1">
    <location>
        <begin position="30"/>
        <end position="167"/>
    </location>
</feature>
<dbReference type="NCBIfam" id="NF009807">
    <property type="entry name" value="PRK13291.1"/>
    <property type="match status" value="1"/>
</dbReference>
<protein>
    <submittedName>
        <fullName evidence="2">Peroxisome membrane protein, Pex16</fullName>
    </submittedName>
</protein>
<dbReference type="OrthoDB" id="9796039at2"/>
<proteinExistence type="predicted"/>
<dbReference type="InterPro" id="IPR024775">
    <property type="entry name" value="DinB-like"/>
</dbReference>
<evidence type="ECO:0000259" key="1">
    <source>
        <dbReference type="Pfam" id="PF12867"/>
    </source>
</evidence>
<keyword evidence="3" id="KW-1185">Reference proteome</keyword>
<dbReference type="Proteomes" id="UP000005387">
    <property type="component" value="Unassembled WGS sequence"/>
</dbReference>
<dbReference type="InterPro" id="IPR034660">
    <property type="entry name" value="DinB/YfiT-like"/>
</dbReference>